<evidence type="ECO:0000256" key="1">
    <source>
        <dbReference type="ARBA" id="ARBA00037999"/>
    </source>
</evidence>
<dbReference type="PANTHER" id="PTHR30244:SF34">
    <property type="entry name" value="DTDP-4-AMINO-4,6-DIDEOXYGALACTOSE TRANSAMINASE"/>
    <property type="match status" value="1"/>
</dbReference>
<dbReference type="RefSeq" id="WP_250431296.1">
    <property type="nucleotide sequence ID" value="NZ_JALPRR010000003.1"/>
</dbReference>
<protein>
    <submittedName>
        <fullName evidence="3">Aminotransferase class V-fold PLP-dependent enzyme</fullName>
    </submittedName>
</protein>
<keyword evidence="2" id="KW-0663">Pyridoxal phosphate</keyword>
<accession>A0ABW5D0Z5</accession>
<evidence type="ECO:0000256" key="2">
    <source>
        <dbReference type="RuleBase" id="RU004508"/>
    </source>
</evidence>
<dbReference type="InterPro" id="IPR000653">
    <property type="entry name" value="DegT/StrS_aminotransferase"/>
</dbReference>
<dbReference type="GO" id="GO:0008483">
    <property type="term" value="F:transaminase activity"/>
    <property type="evidence" value="ECO:0007669"/>
    <property type="project" value="UniProtKB-KW"/>
</dbReference>
<dbReference type="PANTHER" id="PTHR30244">
    <property type="entry name" value="TRANSAMINASE"/>
    <property type="match status" value="1"/>
</dbReference>
<keyword evidence="4" id="KW-1185">Reference proteome</keyword>
<keyword evidence="3" id="KW-0808">Transferase</keyword>
<dbReference type="InterPro" id="IPR015422">
    <property type="entry name" value="PyrdxlP-dep_Trfase_small"/>
</dbReference>
<evidence type="ECO:0000313" key="4">
    <source>
        <dbReference type="Proteomes" id="UP001597374"/>
    </source>
</evidence>
<reference evidence="4" key="1">
    <citation type="journal article" date="2019" name="Int. J. Syst. Evol. Microbiol.">
        <title>The Global Catalogue of Microorganisms (GCM) 10K type strain sequencing project: providing services to taxonomists for standard genome sequencing and annotation.</title>
        <authorList>
            <consortium name="The Broad Institute Genomics Platform"/>
            <consortium name="The Broad Institute Genome Sequencing Center for Infectious Disease"/>
            <person name="Wu L."/>
            <person name="Ma J."/>
        </authorList>
    </citation>
    <scope>NUCLEOTIDE SEQUENCE [LARGE SCALE GENOMIC DNA]</scope>
    <source>
        <strain evidence="4">CGMCC 4.1782</strain>
    </source>
</reference>
<dbReference type="Gene3D" id="3.40.640.10">
    <property type="entry name" value="Type I PLP-dependent aspartate aminotransferase-like (Major domain)"/>
    <property type="match status" value="1"/>
</dbReference>
<dbReference type="EMBL" id="JBHUIM010000002">
    <property type="protein sequence ID" value="MFD2247988.1"/>
    <property type="molecule type" value="Genomic_DNA"/>
</dbReference>
<dbReference type="InterPro" id="IPR015421">
    <property type="entry name" value="PyrdxlP-dep_Trfase_major"/>
</dbReference>
<dbReference type="Pfam" id="PF01041">
    <property type="entry name" value="DegT_DnrJ_EryC1"/>
    <property type="match status" value="1"/>
</dbReference>
<evidence type="ECO:0000313" key="3">
    <source>
        <dbReference type="EMBL" id="MFD2247988.1"/>
    </source>
</evidence>
<organism evidence="3 4">
    <name type="scientific">Pontibacter ruber</name>
    <dbReference type="NCBI Taxonomy" id="1343895"/>
    <lineage>
        <taxon>Bacteria</taxon>
        <taxon>Pseudomonadati</taxon>
        <taxon>Bacteroidota</taxon>
        <taxon>Cytophagia</taxon>
        <taxon>Cytophagales</taxon>
        <taxon>Hymenobacteraceae</taxon>
        <taxon>Pontibacter</taxon>
    </lineage>
</organism>
<dbReference type="InterPro" id="IPR015424">
    <property type="entry name" value="PyrdxlP-dep_Trfase"/>
</dbReference>
<dbReference type="Proteomes" id="UP001597374">
    <property type="component" value="Unassembled WGS sequence"/>
</dbReference>
<comment type="similarity">
    <text evidence="1 2">Belongs to the DegT/DnrJ/EryC1 family.</text>
</comment>
<dbReference type="SUPFAM" id="SSF53383">
    <property type="entry name" value="PLP-dependent transferases"/>
    <property type="match status" value="1"/>
</dbReference>
<comment type="caution">
    <text evidence="3">The sequence shown here is derived from an EMBL/GenBank/DDBJ whole genome shotgun (WGS) entry which is preliminary data.</text>
</comment>
<gene>
    <name evidence="3" type="ORF">ACFSKP_17095</name>
</gene>
<proteinExistence type="inferred from homology"/>
<name>A0ABW5D0Z5_9BACT</name>
<keyword evidence="3" id="KW-0032">Aminotransferase</keyword>
<sequence length="376" mass="42559">MYTRRHSIWPTLPPNVYLKRSTNWRPFPLDQTRCRIFSLARHAILNASKALHLGKGDVILVPAYHHGSEVEALMQAGLQVIYYEVNDELEPDSKELQTLLSPNVKALYIIHYLGFPQKASFWRQWCDERGLLLFEDAAQAFLAHHNGQPVGSFGHVGVFCLYKTYGIPDGGALISTIPPAAPQQNSGKGWWKVFKRHVNWIAARRGEIGAIHLLVKPIVSSFKRMTEHTHKEFEVGNPSTSPSTMTIRLLPKLLNKSTADRRRENYEFLLSHLGDMVPYPFSTLPEGACPFAFPVEVADAKEFLNRLHSRGVVGLLFWLNPHPSLLVADFPKSRDLREKMLALPVHQELTKADLKQIVKAVQECRIDSTARVATFS</sequence>
<dbReference type="Gene3D" id="3.90.1150.10">
    <property type="entry name" value="Aspartate Aminotransferase, domain 1"/>
    <property type="match status" value="1"/>
</dbReference>